<evidence type="ECO:0000313" key="2">
    <source>
        <dbReference type="EMBL" id="PKV76452.1"/>
    </source>
</evidence>
<sequence length="471" mass="51788">MDKNADRGTGDFDVADATSSSWLADAWAATSDRSRAVFLARCQGNTLQEIGDTHGFTREYARQLLTGVARHVRDRADEAIPDWRERLMAAHIDIAIRRHELAEAIEVGDHVAIKILAEAAGLRPPRTWAGDLDGWWTNSPDNLAALLATIVRAAPITSEMLAALVADHQVPDGLPIERLLADDRSPLIREPDGNWLRRRARKRDAAYLWLLDQGEPHRIERVAVEVGTGSPRALAESLRRDERFAHIRPDGLWGLAEWPGLDATKYRGAVEVVVDLVTRFGPIAKNDLFVKAVQIYPVSRWRLEQCLSIDQLGETVGGSIDLIARGAKPIETPEPRKPDNMIGNDGGSAYGVRLTVDMDMLRGSGIIVSAWLTWQLGLRRAPMSMIFDTDDLAVPLVIRRNTSGAQITALRTFVSNQGMVLGCEVAVVLLVESRTAHLHHACAVDTCPARTREDSVVPADRPPMGATSHPT</sequence>
<name>A0A2N3V4A8_9NOCA</name>
<dbReference type="RefSeq" id="WP_101469122.1">
    <property type="nucleotide sequence ID" value="NZ_PJMW01000004.1"/>
</dbReference>
<dbReference type="InterPro" id="IPR013324">
    <property type="entry name" value="RNA_pol_sigma_r3/r4-like"/>
</dbReference>
<dbReference type="OrthoDB" id="3928741at2"/>
<proteinExistence type="predicted"/>
<keyword evidence="3" id="KW-1185">Reference proteome</keyword>
<gene>
    <name evidence="2" type="ORF">ATK86_7375</name>
</gene>
<evidence type="ECO:0000256" key="1">
    <source>
        <dbReference type="SAM" id="MobiDB-lite"/>
    </source>
</evidence>
<dbReference type="EMBL" id="PJMW01000004">
    <property type="protein sequence ID" value="PKV76452.1"/>
    <property type="molecule type" value="Genomic_DNA"/>
</dbReference>
<organism evidence="2 3">
    <name type="scientific">Nocardia fluminea</name>
    <dbReference type="NCBI Taxonomy" id="134984"/>
    <lineage>
        <taxon>Bacteria</taxon>
        <taxon>Bacillati</taxon>
        <taxon>Actinomycetota</taxon>
        <taxon>Actinomycetes</taxon>
        <taxon>Mycobacteriales</taxon>
        <taxon>Nocardiaceae</taxon>
        <taxon>Nocardia</taxon>
    </lineage>
</organism>
<dbReference type="Proteomes" id="UP000233766">
    <property type="component" value="Unassembled WGS sequence"/>
</dbReference>
<dbReference type="AlphaFoldDB" id="A0A2N3V4A8"/>
<evidence type="ECO:0000313" key="3">
    <source>
        <dbReference type="Proteomes" id="UP000233766"/>
    </source>
</evidence>
<comment type="caution">
    <text evidence="2">The sequence shown here is derived from an EMBL/GenBank/DDBJ whole genome shotgun (WGS) entry which is preliminary data.</text>
</comment>
<accession>A0A2N3V4A8</accession>
<dbReference type="SUPFAM" id="SSF88659">
    <property type="entry name" value="Sigma3 and sigma4 domains of RNA polymerase sigma factors"/>
    <property type="match status" value="1"/>
</dbReference>
<feature type="region of interest" description="Disordered" evidence="1">
    <location>
        <begin position="452"/>
        <end position="471"/>
    </location>
</feature>
<protein>
    <submittedName>
        <fullName evidence="2">Uncharacterized protein</fullName>
    </submittedName>
</protein>
<reference evidence="2 3" key="1">
    <citation type="submission" date="2017-12" db="EMBL/GenBank/DDBJ databases">
        <title>Sequencing the genomes of 1000 Actinobacteria strains.</title>
        <authorList>
            <person name="Klenk H.-P."/>
        </authorList>
    </citation>
    <scope>NUCLEOTIDE SEQUENCE [LARGE SCALE GENOMIC DNA]</scope>
    <source>
        <strain evidence="2 3">DSM 44489</strain>
    </source>
</reference>